<dbReference type="Proteomes" id="UP000182894">
    <property type="component" value="Unassembled WGS sequence"/>
</dbReference>
<dbReference type="OrthoDB" id="6903431at2"/>
<proteinExistence type="predicted"/>
<sequence length="85" mass="9453">MSDLNEQLCKGDWVRLARIEPSATVRVDWINAREAAPGDIAIVEEVYESSVQLLCEPKPGFIEWRTLFTLEGLSYDVVSAPNATA</sequence>
<evidence type="ECO:0000313" key="1">
    <source>
        <dbReference type="EMBL" id="SDI66426.1"/>
    </source>
</evidence>
<dbReference type="RefSeq" id="WP_074756832.1">
    <property type="nucleotide sequence ID" value="NZ_FNCO01000015.1"/>
</dbReference>
<dbReference type="EMBL" id="FNCO01000015">
    <property type="protein sequence ID" value="SDI66426.1"/>
    <property type="molecule type" value="Genomic_DNA"/>
</dbReference>
<reference evidence="2" key="1">
    <citation type="submission" date="2016-10" db="EMBL/GenBank/DDBJ databases">
        <authorList>
            <person name="Varghese N."/>
            <person name="Submissions S."/>
        </authorList>
    </citation>
    <scope>NUCLEOTIDE SEQUENCE [LARGE SCALE GENOMIC DNA]</scope>
    <source>
        <strain evidence="2">ATCC 700689</strain>
    </source>
</reference>
<name>A0A1G8MEV4_9PSED</name>
<gene>
    <name evidence="1" type="ORF">SAMN05216605_115173</name>
</gene>
<evidence type="ECO:0000313" key="2">
    <source>
        <dbReference type="Proteomes" id="UP000182894"/>
    </source>
</evidence>
<keyword evidence="2" id="KW-1185">Reference proteome</keyword>
<protein>
    <submittedName>
        <fullName evidence="1">Uncharacterized protein</fullName>
    </submittedName>
</protein>
<dbReference type="AlphaFoldDB" id="A0A1G8MEV4"/>
<organism evidence="1 2">
    <name type="scientific">Pseudomonas abietaniphila</name>
    <dbReference type="NCBI Taxonomy" id="89065"/>
    <lineage>
        <taxon>Bacteria</taxon>
        <taxon>Pseudomonadati</taxon>
        <taxon>Pseudomonadota</taxon>
        <taxon>Gammaproteobacteria</taxon>
        <taxon>Pseudomonadales</taxon>
        <taxon>Pseudomonadaceae</taxon>
        <taxon>Pseudomonas</taxon>
    </lineage>
</organism>
<accession>A0A1G8MEV4</accession>